<dbReference type="Gene3D" id="1.20.1560.10">
    <property type="entry name" value="ABC transporter type 1, transmembrane domain"/>
    <property type="match status" value="1"/>
</dbReference>
<sequence length="621" mass="67842">MTSSSTPSELTPPVERLSTVRALARLYPFARSVLPRLVLGAVSALVASLLALSIPLVLEVLVQGPIAAGASAAGDRSQLVWGAALILVLGLLEAVMVWLRRWFVLAPSTKVEYDLRTSFYERLQRLPVAFHDRWQSGQLLSRMMQDISMLRRWMAFGIVLLVVNLLTILVGMALLFRWHWALGVTFLIVCAPLWYAGYRFEKTYGTLARQSQDQAGDLATSVEESVHGIRVLKAFGRGKHALLKFTRQAETLRETELSKARAVGWIWFWLVLLPEIAFALCLGVGIVLQQLGQLGIAELVAFFAMATVLRWPMESIGFLFSFLLDARTASDRIFEVFDEQNTITDPAAPVALGSSRGALAFEGVHFRYQDAGDGERDLLDGIDLTLVPGETMALVGLTGSGKTTLTTLPARLYDVTAGRVTIDGVDVRDLTLKELRTHVGMAFEDSTLFSQTVRENVLLGREDLVPGSAQAEGVLREALAVAQAGFVDDLPDGVDTIIGEEGLSLSGGQRQRLALARAVAARPAVLVLDDPLSALDVDTEALVEDALREVMADTTTLVIAHRPSTVTLADRVALLEEGRITAVGTHAELLRTSEHYRHVISSLEDAEAEENARLRETEVNL</sequence>
<dbReference type="Proteomes" id="UP000309893">
    <property type="component" value="Unassembled WGS sequence"/>
</dbReference>
<comment type="subcellular location">
    <subcellularLocation>
        <location evidence="1">Cell inner membrane</location>
        <topology evidence="1">Multi-pass membrane protein</topology>
    </subcellularLocation>
</comment>
<evidence type="ECO:0000313" key="14">
    <source>
        <dbReference type="EMBL" id="TGY39380.1"/>
    </source>
</evidence>
<dbReference type="EMBL" id="SRYO01000001">
    <property type="protein sequence ID" value="TGY39380.1"/>
    <property type="molecule type" value="Genomic_DNA"/>
</dbReference>
<name>A0A4V3RKC6_9MICO</name>
<comment type="similarity">
    <text evidence="10">Belongs to the ABC transporter superfamily. Siderophore-Fe(3+) uptake transporter (SIUT) (TC 3.A.1.21) family.</text>
</comment>
<evidence type="ECO:0000256" key="10">
    <source>
        <dbReference type="ARBA" id="ARBA00023455"/>
    </source>
</evidence>
<dbReference type="GO" id="GO:0005524">
    <property type="term" value="F:ATP binding"/>
    <property type="evidence" value="ECO:0007669"/>
    <property type="project" value="UniProtKB-KW"/>
</dbReference>
<evidence type="ECO:0000256" key="1">
    <source>
        <dbReference type="ARBA" id="ARBA00004429"/>
    </source>
</evidence>
<dbReference type="SUPFAM" id="SSF90123">
    <property type="entry name" value="ABC transporter transmembrane region"/>
    <property type="match status" value="1"/>
</dbReference>
<dbReference type="RefSeq" id="WP_036315660.1">
    <property type="nucleotide sequence ID" value="NZ_SRYO01000001.1"/>
</dbReference>
<dbReference type="GO" id="GO:0005886">
    <property type="term" value="C:plasma membrane"/>
    <property type="evidence" value="ECO:0007669"/>
    <property type="project" value="UniProtKB-SubCell"/>
</dbReference>
<evidence type="ECO:0000256" key="11">
    <source>
        <dbReference type="SAM" id="Phobius"/>
    </source>
</evidence>
<dbReference type="InterPro" id="IPR017871">
    <property type="entry name" value="ABC_transporter-like_CS"/>
</dbReference>
<dbReference type="AlphaFoldDB" id="A0A4V3RKC6"/>
<protein>
    <submittedName>
        <fullName evidence="14">ABC transporter ATP-binding protein</fullName>
    </submittedName>
</protein>
<feature type="transmembrane region" description="Helical" evidence="11">
    <location>
        <begin position="180"/>
        <end position="198"/>
    </location>
</feature>
<reference evidence="14 15" key="1">
    <citation type="submission" date="2019-04" db="EMBL/GenBank/DDBJ databases">
        <title>Microbes associate with the intestines of laboratory mice.</title>
        <authorList>
            <person name="Navarre W."/>
            <person name="Wong E."/>
            <person name="Huang K."/>
            <person name="Tropini C."/>
            <person name="Ng K."/>
            <person name="Yu B."/>
        </authorList>
    </citation>
    <scope>NUCLEOTIDE SEQUENCE [LARGE SCALE GENOMIC DNA]</scope>
    <source>
        <strain evidence="14 15">NM46_B2-13</strain>
    </source>
</reference>
<feature type="domain" description="ABC transporter" evidence="12">
    <location>
        <begin position="359"/>
        <end position="602"/>
    </location>
</feature>
<keyword evidence="7 14" id="KW-0067">ATP-binding</keyword>
<feature type="transmembrane region" description="Helical" evidence="11">
    <location>
        <begin position="300"/>
        <end position="324"/>
    </location>
</feature>
<dbReference type="SMART" id="SM00382">
    <property type="entry name" value="AAA"/>
    <property type="match status" value="1"/>
</dbReference>
<keyword evidence="4" id="KW-0997">Cell inner membrane</keyword>
<gene>
    <name evidence="14" type="ORF">E5344_01900</name>
</gene>
<proteinExistence type="inferred from homology"/>
<keyword evidence="6" id="KW-0547">Nucleotide-binding</keyword>
<feature type="transmembrane region" description="Helical" evidence="11">
    <location>
        <begin position="37"/>
        <end position="58"/>
    </location>
</feature>
<dbReference type="CDD" id="cd18543">
    <property type="entry name" value="ABC_6TM_Rv0194_D1_like"/>
    <property type="match status" value="1"/>
</dbReference>
<dbReference type="PANTHER" id="PTHR43394:SF1">
    <property type="entry name" value="ATP-BINDING CASSETTE SUB-FAMILY B MEMBER 10, MITOCHONDRIAL"/>
    <property type="match status" value="1"/>
</dbReference>
<dbReference type="Pfam" id="PF00664">
    <property type="entry name" value="ABC_membrane"/>
    <property type="match status" value="1"/>
</dbReference>
<dbReference type="PROSITE" id="PS50893">
    <property type="entry name" value="ABC_TRANSPORTER_2"/>
    <property type="match status" value="1"/>
</dbReference>
<keyword evidence="2" id="KW-0813">Transport</keyword>
<feature type="domain" description="ABC transmembrane type-1" evidence="13">
    <location>
        <begin position="38"/>
        <end position="325"/>
    </location>
</feature>
<evidence type="ECO:0000256" key="2">
    <source>
        <dbReference type="ARBA" id="ARBA00022448"/>
    </source>
</evidence>
<dbReference type="InterPro" id="IPR036640">
    <property type="entry name" value="ABC1_TM_sf"/>
</dbReference>
<evidence type="ECO:0000256" key="4">
    <source>
        <dbReference type="ARBA" id="ARBA00022519"/>
    </source>
</evidence>
<evidence type="ECO:0000256" key="5">
    <source>
        <dbReference type="ARBA" id="ARBA00022692"/>
    </source>
</evidence>
<evidence type="ECO:0000259" key="12">
    <source>
        <dbReference type="PROSITE" id="PS50893"/>
    </source>
</evidence>
<dbReference type="InterPro" id="IPR003439">
    <property type="entry name" value="ABC_transporter-like_ATP-bd"/>
</dbReference>
<evidence type="ECO:0000256" key="6">
    <source>
        <dbReference type="ARBA" id="ARBA00022741"/>
    </source>
</evidence>
<dbReference type="InterPro" id="IPR003593">
    <property type="entry name" value="AAA+_ATPase"/>
</dbReference>
<dbReference type="FunFam" id="3.40.50.300:FF:000221">
    <property type="entry name" value="Multidrug ABC transporter ATP-binding protein"/>
    <property type="match status" value="1"/>
</dbReference>
<evidence type="ECO:0000256" key="9">
    <source>
        <dbReference type="ARBA" id="ARBA00023136"/>
    </source>
</evidence>
<evidence type="ECO:0000256" key="7">
    <source>
        <dbReference type="ARBA" id="ARBA00022840"/>
    </source>
</evidence>
<dbReference type="Gene3D" id="3.40.50.300">
    <property type="entry name" value="P-loop containing nucleotide triphosphate hydrolases"/>
    <property type="match status" value="1"/>
</dbReference>
<dbReference type="InterPro" id="IPR011527">
    <property type="entry name" value="ABC1_TM_dom"/>
</dbReference>
<organism evidence="14 15">
    <name type="scientific">Microbacterium laevaniformans</name>
    <dbReference type="NCBI Taxonomy" id="36807"/>
    <lineage>
        <taxon>Bacteria</taxon>
        <taxon>Bacillati</taxon>
        <taxon>Actinomycetota</taxon>
        <taxon>Actinomycetes</taxon>
        <taxon>Micrococcales</taxon>
        <taxon>Microbacteriaceae</taxon>
        <taxon>Microbacterium</taxon>
    </lineage>
</organism>
<feature type="transmembrane region" description="Helical" evidence="11">
    <location>
        <begin position="153"/>
        <end position="174"/>
    </location>
</feature>
<dbReference type="Pfam" id="PF00005">
    <property type="entry name" value="ABC_tran"/>
    <property type="match status" value="1"/>
</dbReference>
<keyword evidence="8 11" id="KW-1133">Transmembrane helix</keyword>
<keyword evidence="3" id="KW-1003">Cell membrane</keyword>
<dbReference type="OrthoDB" id="9806127at2"/>
<evidence type="ECO:0000259" key="13">
    <source>
        <dbReference type="PROSITE" id="PS50929"/>
    </source>
</evidence>
<dbReference type="InterPro" id="IPR039421">
    <property type="entry name" value="Type_1_exporter"/>
</dbReference>
<dbReference type="GO" id="GO:0015421">
    <property type="term" value="F:ABC-type oligopeptide transporter activity"/>
    <property type="evidence" value="ECO:0007669"/>
    <property type="project" value="TreeGrafter"/>
</dbReference>
<feature type="transmembrane region" description="Helical" evidence="11">
    <location>
        <begin position="262"/>
        <end position="288"/>
    </location>
</feature>
<feature type="transmembrane region" description="Helical" evidence="11">
    <location>
        <begin position="78"/>
        <end position="99"/>
    </location>
</feature>
<dbReference type="GO" id="GO:0016887">
    <property type="term" value="F:ATP hydrolysis activity"/>
    <property type="evidence" value="ECO:0007669"/>
    <property type="project" value="InterPro"/>
</dbReference>
<dbReference type="PANTHER" id="PTHR43394">
    <property type="entry name" value="ATP-DEPENDENT PERMEASE MDL1, MITOCHONDRIAL"/>
    <property type="match status" value="1"/>
</dbReference>
<dbReference type="PROSITE" id="PS50929">
    <property type="entry name" value="ABC_TM1F"/>
    <property type="match status" value="1"/>
</dbReference>
<accession>A0A4V3RKC6</accession>
<keyword evidence="9 11" id="KW-0472">Membrane</keyword>
<evidence type="ECO:0000256" key="3">
    <source>
        <dbReference type="ARBA" id="ARBA00022475"/>
    </source>
</evidence>
<evidence type="ECO:0000256" key="8">
    <source>
        <dbReference type="ARBA" id="ARBA00022989"/>
    </source>
</evidence>
<keyword evidence="5 11" id="KW-0812">Transmembrane</keyword>
<comment type="caution">
    <text evidence="14">The sequence shown here is derived from an EMBL/GenBank/DDBJ whole genome shotgun (WGS) entry which is preliminary data.</text>
</comment>
<dbReference type="SUPFAM" id="SSF52540">
    <property type="entry name" value="P-loop containing nucleoside triphosphate hydrolases"/>
    <property type="match status" value="1"/>
</dbReference>
<evidence type="ECO:0000313" key="15">
    <source>
        <dbReference type="Proteomes" id="UP000309893"/>
    </source>
</evidence>
<dbReference type="InterPro" id="IPR027417">
    <property type="entry name" value="P-loop_NTPase"/>
</dbReference>
<dbReference type="PROSITE" id="PS00211">
    <property type="entry name" value="ABC_TRANSPORTER_1"/>
    <property type="match status" value="1"/>
</dbReference>